<comment type="caution">
    <text evidence="2">The sequence shown here is derived from an EMBL/GenBank/DDBJ whole genome shotgun (WGS) entry which is preliminary data.</text>
</comment>
<evidence type="ECO:0000256" key="1">
    <source>
        <dbReference type="SAM" id="MobiDB-lite"/>
    </source>
</evidence>
<keyword evidence="3" id="KW-1185">Reference proteome</keyword>
<accession>A0A9N7VSV5</accession>
<dbReference type="EMBL" id="CADEAL010004220">
    <property type="protein sequence ID" value="CAB1454643.1"/>
    <property type="molecule type" value="Genomic_DNA"/>
</dbReference>
<protein>
    <submittedName>
        <fullName evidence="2">Uncharacterized protein</fullName>
    </submittedName>
</protein>
<gene>
    <name evidence="2" type="ORF">PLEPLA_LOCUS42409</name>
</gene>
<sequence length="188" mass="19544">MLCSLLPASLCSSHVMEHGRGCGGRREREWLAVGRRPGSVSQDPVMAGRSVARSYQSSLPAAWPLSLDSVGPSGKLLQPEGDASEREGEGLSGEKTLSDHVSVCVGVTPARCGASGRPLVFLAGGGEAWPGEPGAAGPLGRAGAYTSRLPLPALRPANLHMHRGCTDTAHPPIITLHISETSILSQRL</sequence>
<evidence type="ECO:0000313" key="2">
    <source>
        <dbReference type="EMBL" id="CAB1454643.1"/>
    </source>
</evidence>
<feature type="region of interest" description="Disordered" evidence="1">
    <location>
        <begin position="72"/>
        <end position="94"/>
    </location>
</feature>
<reference evidence="2" key="1">
    <citation type="submission" date="2020-03" db="EMBL/GenBank/DDBJ databases">
        <authorList>
            <person name="Weist P."/>
        </authorList>
    </citation>
    <scope>NUCLEOTIDE SEQUENCE</scope>
</reference>
<dbReference type="Proteomes" id="UP001153269">
    <property type="component" value="Unassembled WGS sequence"/>
</dbReference>
<organism evidence="2 3">
    <name type="scientific">Pleuronectes platessa</name>
    <name type="common">European plaice</name>
    <dbReference type="NCBI Taxonomy" id="8262"/>
    <lineage>
        <taxon>Eukaryota</taxon>
        <taxon>Metazoa</taxon>
        <taxon>Chordata</taxon>
        <taxon>Craniata</taxon>
        <taxon>Vertebrata</taxon>
        <taxon>Euteleostomi</taxon>
        <taxon>Actinopterygii</taxon>
        <taxon>Neopterygii</taxon>
        <taxon>Teleostei</taxon>
        <taxon>Neoteleostei</taxon>
        <taxon>Acanthomorphata</taxon>
        <taxon>Carangaria</taxon>
        <taxon>Pleuronectiformes</taxon>
        <taxon>Pleuronectoidei</taxon>
        <taxon>Pleuronectidae</taxon>
        <taxon>Pleuronectes</taxon>
    </lineage>
</organism>
<proteinExistence type="predicted"/>
<name>A0A9N7VSV5_PLEPL</name>
<evidence type="ECO:0000313" key="3">
    <source>
        <dbReference type="Proteomes" id="UP001153269"/>
    </source>
</evidence>
<dbReference type="AlphaFoldDB" id="A0A9N7VSV5"/>